<evidence type="ECO:0000256" key="2">
    <source>
        <dbReference type="ARBA" id="ARBA00000909"/>
    </source>
</evidence>
<accession>A0ABT2CUB6</accession>
<comment type="similarity">
    <text evidence="4 19">In the C-terminal section; belongs to the NnrD/CARKD family.</text>
</comment>
<keyword evidence="23" id="KW-1185">Reference proteome</keyword>
<keyword evidence="11 18" id="KW-0413">Isomerase</keyword>
<evidence type="ECO:0000256" key="9">
    <source>
        <dbReference type="ARBA" id="ARBA00022958"/>
    </source>
</evidence>
<comment type="cofactor">
    <cofactor evidence="17">
        <name>Mg(2+)</name>
        <dbReference type="ChEBI" id="CHEBI:18420"/>
    </cofactor>
</comment>
<feature type="binding site" evidence="18">
    <location>
        <position position="70"/>
    </location>
    <ligand>
        <name>K(+)</name>
        <dbReference type="ChEBI" id="CHEBI:29103"/>
    </ligand>
</feature>
<keyword evidence="9 18" id="KW-0630">Potassium</keyword>
<dbReference type="RefSeq" id="WP_258810530.1">
    <property type="nucleotide sequence ID" value="NZ_JANUGU010000001.1"/>
</dbReference>
<feature type="binding site" evidence="18">
    <location>
        <begin position="136"/>
        <end position="142"/>
    </location>
    <ligand>
        <name>(6S)-NADPHX</name>
        <dbReference type="ChEBI" id="CHEBI:64076"/>
    </ligand>
</feature>
<dbReference type="PANTHER" id="PTHR12592">
    <property type="entry name" value="ATP-DEPENDENT (S)-NAD(P)H-HYDRATE DEHYDRATASE FAMILY MEMBER"/>
    <property type="match status" value="1"/>
</dbReference>
<feature type="binding site" evidence="18">
    <location>
        <begin position="69"/>
        <end position="73"/>
    </location>
    <ligand>
        <name>(6S)-NADPHX</name>
        <dbReference type="ChEBI" id="CHEBI:64076"/>
    </ligand>
</feature>
<dbReference type="Gene3D" id="3.40.50.10260">
    <property type="entry name" value="YjeF N-terminal domain"/>
    <property type="match status" value="1"/>
</dbReference>
<dbReference type="PROSITE" id="PS51383">
    <property type="entry name" value="YJEF_C_3"/>
    <property type="match status" value="1"/>
</dbReference>
<dbReference type="Gene3D" id="3.40.1190.20">
    <property type="match status" value="1"/>
</dbReference>
<keyword evidence="5 18" id="KW-0479">Metal-binding</keyword>
<name>A0ABT2CUB6_9BURK</name>
<keyword evidence="12 17" id="KW-0456">Lyase</keyword>
<comment type="caution">
    <text evidence="22">The sequence shown here is derived from an EMBL/GenBank/DDBJ whole genome shotgun (WGS) entry which is preliminary data.</text>
</comment>
<evidence type="ECO:0000256" key="4">
    <source>
        <dbReference type="ARBA" id="ARBA00009524"/>
    </source>
</evidence>
<feature type="binding site" evidence="17">
    <location>
        <position position="326"/>
    </location>
    <ligand>
        <name>(6S)-NADPHX</name>
        <dbReference type="ChEBI" id="CHEBI:64076"/>
    </ligand>
</feature>
<evidence type="ECO:0000256" key="8">
    <source>
        <dbReference type="ARBA" id="ARBA00022857"/>
    </source>
</evidence>
<dbReference type="PIRSF" id="PIRSF017184">
    <property type="entry name" value="Nnr"/>
    <property type="match status" value="1"/>
</dbReference>
<dbReference type="SUPFAM" id="SSF53613">
    <property type="entry name" value="Ribokinase-like"/>
    <property type="match status" value="1"/>
</dbReference>
<keyword evidence="8 17" id="KW-0521">NADP</keyword>
<proteinExistence type="inferred from homology"/>
<keyword evidence="7 17" id="KW-0067">ATP-binding</keyword>
<evidence type="ECO:0000259" key="21">
    <source>
        <dbReference type="PROSITE" id="PS51385"/>
    </source>
</evidence>
<evidence type="ECO:0000256" key="17">
    <source>
        <dbReference type="HAMAP-Rule" id="MF_01965"/>
    </source>
</evidence>
<comment type="catalytic activity">
    <reaction evidence="15 17 19">
        <text>(6S)-NADHX + ADP = AMP + phosphate + NADH + H(+)</text>
        <dbReference type="Rhea" id="RHEA:32223"/>
        <dbReference type="ChEBI" id="CHEBI:15378"/>
        <dbReference type="ChEBI" id="CHEBI:43474"/>
        <dbReference type="ChEBI" id="CHEBI:57945"/>
        <dbReference type="ChEBI" id="CHEBI:64074"/>
        <dbReference type="ChEBI" id="CHEBI:456215"/>
        <dbReference type="ChEBI" id="CHEBI:456216"/>
        <dbReference type="EC" id="4.2.1.136"/>
    </reaction>
</comment>
<feature type="binding site" evidence="17">
    <location>
        <position position="272"/>
    </location>
    <ligand>
        <name>(6S)-NADPHX</name>
        <dbReference type="ChEBI" id="CHEBI:64076"/>
    </ligand>
</feature>
<dbReference type="HAMAP" id="MF_01966">
    <property type="entry name" value="NADHX_epimerase"/>
    <property type="match status" value="1"/>
</dbReference>
<evidence type="ECO:0000256" key="1">
    <source>
        <dbReference type="ARBA" id="ARBA00000013"/>
    </source>
</evidence>
<dbReference type="NCBIfam" id="TIGR00196">
    <property type="entry name" value="yjeF_cterm"/>
    <property type="match status" value="1"/>
</dbReference>
<dbReference type="PROSITE" id="PS51385">
    <property type="entry name" value="YJEF_N"/>
    <property type="match status" value="1"/>
</dbReference>
<evidence type="ECO:0000256" key="7">
    <source>
        <dbReference type="ARBA" id="ARBA00022840"/>
    </source>
</evidence>
<comment type="catalytic activity">
    <reaction evidence="2 18 19">
        <text>(6R)-NADPHX = (6S)-NADPHX</text>
        <dbReference type="Rhea" id="RHEA:32227"/>
        <dbReference type="ChEBI" id="CHEBI:64076"/>
        <dbReference type="ChEBI" id="CHEBI:64077"/>
        <dbReference type="EC" id="5.1.99.6"/>
    </reaction>
</comment>
<dbReference type="Pfam" id="PF01256">
    <property type="entry name" value="Carb_kinase"/>
    <property type="match status" value="1"/>
</dbReference>
<comment type="similarity">
    <text evidence="3 19">In the N-terminal section; belongs to the NnrE/AIBP family.</text>
</comment>
<comment type="catalytic activity">
    <reaction evidence="1 18 19">
        <text>(6R)-NADHX = (6S)-NADHX</text>
        <dbReference type="Rhea" id="RHEA:32215"/>
        <dbReference type="ChEBI" id="CHEBI:64074"/>
        <dbReference type="ChEBI" id="CHEBI:64075"/>
        <dbReference type="EC" id="5.1.99.6"/>
    </reaction>
</comment>
<dbReference type="HAMAP" id="MF_01965">
    <property type="entry name" value="NADHX_dehydratase"/>
    <property type="match status" value="1"/>
</dbReference>
<dbReference type="EMBL" id="JANUGU010000001">
    <property type="protein sequence ID" value="MCS0657385.1"/>
    <property type="molecule type" value="Genomic_DNA"/>
</dbReference>
<feature type="binding site" evidence="18">
    <location>
        <position position="165"/>
    </location>
    <ligand>
        <name>(6S)-NADPHX</name>
        <dbReference type="ChEBI" id="CHEBI:64076"/>
    </ligand>
</feature>
<evidence type="ECO:0000256" key="18">
    <source>
        <dbReference type="HAMAP-Rule" id="MF_01966"/>
    </source>
</evidence>
<dbReference type="SUPFAM" id="SSF64153">
    <property type="entry name" value="YjeF N-terminal domain-like"/>
    <property type="match status" value="1"/>
</dbReference>
<dbReference type="InterPro" id="IPR000631">
    <property type="entry name" value="CARKD"/>
</dbReference>
<evidence type="ECO:0000256" key="14">
    <source>
        <dbReference type="ARBA" id="ARBA00025153"/>
    </source>
</evidence>
<gene>
    <name evidence="18" type="primary">nnrE</name>
    <name evidence="17" type="synonym">nnrD</name>
    <name evidence="22" type="ORF">NX778_04830</name>
</gene>
<feature type="binding site" evidence="18">
    <location>
        <position position="168"/>
    </location>
    <ligand>
        <name>K(+)</name>
        <dbReference type="ChEBI" id="CHEBI:29103"/>
    </ligand>
</feature>
<feature type="binding site" evidence="17">
    <location>
        <position position="446"/>
    </location>
    <ligand>
        <name>AMP</name>
        <dbReference type="ChEBI" id="CHEBI:456215"/>
    </ligand>
</feature>
<keyword evidence="10 17" id="KW-0520">NAD</keyword>
<organism evidence="22 23">
    <name type="scientific">Massilia terrae</name>
    <dbReference type="NCBI Taxonomy" id="1811224"/>
    <lineage>
        <taxon>Bacteria</taxon>
        <taxon>Pseudomonadati</taxon>
        <taxon>Pseudomonadota</taxon>
        <taxon>Betaproteobacteria</taxon>
        <taxon>Burkholderiales</taxon>
        <taxon>Oxalobacteraceae</taxon>
        <taxon>Telluria group</taxon>
        <taxon>Massilia</taxon>
    </lineage>
</organism>
<comment type="similarity">
    <text evidence="18">Belongs to the NnrE/AIBP family.</text>
</comment>
<evidence type="ECO:0000256" key="6">
    <source>
        <dbReference type="ARBA" id="ARBA00022741"/>
    </source>
</evidence>
<feature type="binding site" evidence="18">
    <location>
        <position position="132"/>
    </location>
    <ligand>
        <name>K(+)</name>
        <dbReference type="ChEBI" id="CHEBI:29103"/>
    </ligand>
</feature>
<reference evidence="22 23" key="1">
    <citation type="submission" date="2022-08" db="EMBL/GenBank/DDBJ databases">
        <title>Reclassification of Massilia species as members of the genera Telluria, Duganella, Pseudoduganella, Mokoshia gen. nov. and Zemynaea gen. nov. using orthogonal and non-orthogonal genome-based approaches.</title>
        <authorList>
            <person name="Bowman J.P."/>
        </authorList>
    </citation>
    <scope>NUCLEOTIDE SEQUENCE [LARGE SCALE GENOMIC DNA]</scope>
    <source>
        <strain evidence="22 23">JCM 31606</strain>
    </source>
</reference>
<feature type="domain" description="YjeF N-terminal" evidence="21">
    <location>
        <begin position="15"/>
        <end position="227"/>
    </location>
</feature>
<protein>
    <recommendedName>
        <fullName evidence="19">Bifunctional NAD(P)H-hydrate repair enzyme</fullName>
    </recommendedName>
    <alternativeName>
        <fullName evidence="19">Nicotinamide nucleotide repair protein</fullName>
    </alternativeName>
    <domain>
        <recommendedName>
            <fullName evidence="19">ADP-dependent (S)-NAD(P)H-hydrate dehydratase</fullName>
            <ecNumber evidence="19">4.2.1.136</ecNumber>
        </recommendedName>
        <alternativeName>
            <fullName evidence="19">ADP-dependent NAD(P)HX dehydratase</fullName>
        </alternativeName>
    </domain>
    <domain>
        <recommendedName>
            <fullName evidence="19">NAD(P)H-hydrate epimerase</fullName>
            <ecNumber evidence="19">5.1.99.6</ecNumber>
        </recommendedName>
    </domain>
</protein>
<evidence type="ECO:0000256" key="19">
    <source>
        <dbReference type="PIRNR" id="PIRNR017184"/>
    </source>
</evidence>
<comment type="catalytic activity">
    <reaction evidence="16 17 19">
        <text>(6S)-NADPHX + ADP = AMP + phosphate + NADPH + H(+)</text>
        <dbReference type="Rhea" id="RHEA:32235"/>
        <dbReference type="ChEBI" id="CHEBI:15378"/>
        <dbReference type="ChEBI" id="CHEBI:43474"/>
        <dbReference type="ChEBI" id="CHEBI:57783"/>
        <dbReference type="ChEBI" id="CHEBI:64076"/>
        <dbReference type="ChEBI" id="CHEBI:456215"/>
        <dbReference type="ChEBI" id="CHEBI:456216"/>
        <dbReference type="EC" id="4.2.1.136"/>
    </reaction>
</comment>
<comment type="subunit">
    <text evidence="17">Homotetramer.</text>
</comment>
<evidence type="ECO:0000256" key="13">
    <source>
        <dbReference type="ARBA" id="ARBA00023268"/>
    </source>
</evidence>
<comment type="cofactor">
    <cofactor evidence="18 19">
        <name>K(+)</name>
        <dbReference type="ChEBI" id="CHEBI:29103"/>
    </cofactor>
    <text evidence="18 19">Binds 1 potassium ion per subunit.</text>
</comment>
<dbReference type="NCBIfam" id="TIGR00197">
    <property type="entry name" value="yjeF_nterm"/>
    <property type="match status" value="1"/>
</dbReference>
<dbReference type="InterPro" id="IPR029056">
    <property type="entry name" value="Ribokinase-like"/>
</dbReference>
<evidence type="ECO:0000259" key="20">
    <source>
        <dbReference type="PROSITE" id="PS51383"/>
    </source>
</evidence>
<comment type="caution">
    <text evidence="18">Lacks conserved residue(s) required for the propagation of feature annotation.</text>
</comment>
<evidence type="ECO:0000256" key="10">
    <source>
        <dbReference type="ARBA" id="ARBA00023027"/>
    </source>
</evidence>
<comment type="function">
    <text evidence="14 19">Bifunctional enzyme that catalyzes the epimerization of the S- and R-forms of NAD(P)HX and the dehydration of the S-form of NAD(P)HX at the expense of ADP, which is converted to AMP. This allows the repair of both epimers of NAD(P)HX, a damaged form of NAD(P)H that is a result of enzymatic or heat-dependent hydration.</text>
</comment>
<dbReference type="InterPro" id="IPR036652">
    <property type="entry name" value="YjeF_N_dom_sf"/>
</dbReference>
<feature type="binding site" evidence="17">
    <location>
        <begin position="416"/>
        <end position="420"/>
    </location>
    <ligand>
        <name>AMP</name>
        <dbReference type="ChEBI" id="CHEBI:456215"/>
    </ligand>
</feature>
<feature type="domain" description="YjeF C-terminal" evidence="20">
    <location>
        <begin position="237"/>
        <end position="507"/>
    </location>
</feature>
<evidence type="ECO:0000256" key="16">
    <source>
        <dbReference type="ARBA" id="ARBA00049209"/>
    </source>
</evidence>
<comment type="function">
    <text evidence="17">Catalyzes the dehydration of the S-form of NAD(P)HX at the expense of ADP, which is converted to AMP. Together with NAD(P)HX epimerase, which catalyzes the epimerization of the S- and R-forms, the enzyme allows the repair of both epimers of NAD(P)HX, a damaged form of NAD(P)H that is a result of enzymatic or heat-dependent hydration.</text>
</comment>
<feature type="binding site" evidence="17">
    <location>
        <position position="447"/>
    </location>
    <ligand>
        <name>(6S)-NADPHX</name>
        <dbReference type="ChEBI" id="CHEBI:64076"/>
    </ligand>
</feature>
<evidence type="ECO:0000256" key="15">
    <source>
        <dbReference type="ARBA" id="ARBA00048238"/>
    </source>
</evidence>
<dbReference type="Pfam" id="PF03853">
    <property type="entry name" value="YjeF_N"/>
    <property type="match status" value="1"/>
</dbReference>
<feature type="binding site" evidence="17">
    <location>
        <position position="379"/>
    </location>
    <ligand>
        <name>(6S)-NADPHX</name>
        <dbReference type="ChEBI" id="CHEBI:64076"/>
    </ligand>
</feature>
<dbReference type="CDD" id="cd01171">
    <property type="entry name" value="YXKO-related"/>
    <property type="match status" value="1"/>
</dbReference>
<dbReference type="EC" id="5.1.99.6" evidence="19"/>
<dbReference type="InterPro" id="IPR030677">
    <property type="entry name" value="Nnr"/>
</dbReference>
<keyword evidence="13" id="KW-0511">Multifunctional enzyme</keyword>
<evidence type="ECO:0000256" key="5">
    <source>
        <dbReference type="ARBA" id="ARBA00022723"/>
    </source>
</evidence>
<dbReference type="InterPro" id="IPR004443">
    <property type="entry name" value="YjeF_N_dom"/>
</dbReference>
<dbReference type="PANTHER" id="PTHR12592:SF0">
    <property type="entry name" value="ATP-DEPENDENT (S)-NAD(P)H-HYDRATE DEHYDRATASE"/>
    <property type="match status" value="1"/>
</dbReference>
<sequence>MHYRGHGSQVMDNLLYSVEKIRMVERSAAMVLGDDVLMRRAGAAATRFALALLGDHRKLPVLLVAGPGNNGGDALETAAGLREAGVETLVLHLPGSGAASLETTQALQRAQASGAQFIDALPEHLQLGLVVDGMFGIGLARPLQGRHAEIARLLHDYGCPVLALDVPSGLDADTGTVIGSGPDRVAVTATHTITFIGNKPGLHTCDGRDHAGCVRVDDLGIASHEFPAPSACLNGPALFGAELKAARRPQNSHKGSFGDIAILGGAQGMAGAPVLAARAALLSGAGRVFVAALDPALCHDSMHPELMFRVAGSFDFSGRTVVAGPGMGEAPTAARLLAKLIGSDSPLVIDADALNRVSGDTALQAQLAQRKAPAILTPHPLEAARLLGVTAAVVQADRIEAAREISGRFNATVVLKGSGTIIAENKSHTMVINPTGNPGLATGGTGDVLSGVCGALLAQGWGPLGAALGAVWMHGTAADELVDSGVGPIGMAAGELAPAIRSILNRLVRQAAGN</sequence>
<comment type="function">
    <text evidence="18">Catalyzes the epimerization of the S- and R-forms of NAD(P)HX, a damaged form of NAD(P)H that is a result of enzymatic or heat-dependent hydration. This is a prerequisite for the S-specific NAD(P)H-hydrate dehydratase to allow the repair of both epimers of NAD(P)HX.</text>
</comment>
<dbReference type="Proteomes" id="UP001204621">
    <property type="component" value="Unassembled WGS sequence"/>
</dbReference>
<comment type="similarity">
    <text evidence="17">Belongs to the NnrD/CARKD family.</text>
</comment>
<dbReference type="EC" id="4.2.1.136" evidence="19"/>
<evidence type="ECO:0000313" key="22">
    <source>
        <dbReference type="EMBL" id="MCS0657385.1"/>
    </source>
</evidence>
<evidence type="ECO:0000313" key="23">
    <source>
        <dbReference type="Proteomes" id="UP001204621"/>
    </source>
</evidence>
<evidence type="ECO:0000256" key="12">
    <source>
        <dbReference type="ARBA" id="ARBA00023239"/>
    </source>
</evidence>
<evidence type="ECO:0000256" key="3">
    <source>
        <dbReference type="ARBA" id="ARBA00006001"/>
    </source>
</evidence>
<keyword evidence="6 17" id="KW-0547">Nucleotide-binding</keyword>
<evidence type="ECO:0000256" key="11">
    <source>
        <dbReference type="ARBA" id="ARBA00023235"/>
    </source>
</evidence>